<keyword evidence="2" id="KW-1185">Reference proteome</keyword>
<dbReference type="AlphaFoldDB" id="A0A0D2KGS3"/>
<sequence>MAIRQKGFSIHGHAITLPILCEHLQSIGSMTNLTIDSLLSPNDKQDVVLMIKLLYTISQLGSAVASTSNPLQRSAWEILQLLGQLYEHLLSTYLDVSLSLNQQLVNLSTAAHLILTLYHTDKGNFIPVQSYFNVMSMIKNVYFSVEKAQCDNPTGVFYIILLGTDGLEKVFGKICTMVGNDTNADVLQLAN</sequence>
<evidence type="ECO:0000313" key="2">
    <source>
        <dbReference type="Proteomes" id="UP000054270"/>
    </source>
</evidence>
<dbReference type="Proteomes" id="UP000054270">
    <property type="component" value="Unassembled WGS sequence"/>
</dbReference>
<dbReference type="OrthoDB" id="2691851at2759"/>
<reference evidence="2" key="1">
    <citation type="submission" date="2014-04" db="EMBL/GenBank/DDBJ databases">
        <title>Evolutionary Origins and Diversification of the Mycorrhizal Mutualists.</title>
        <authorList>
            <consortium name="DOE Joint Genome Institute"/>
            <consortium name="Mycorrhizal Genomics Consortium"/>
            <person name="Kohler A."/>
            <person name="Kuo A."/>
            <person name="Nagy L.G."/>
            <person name="Floudas D."/>
            <person name="Copeland A."/>
            <person name="Barry K.W."/>
            <person name="Cichocki N."/>
            <person name="Veneault-Fourrey C."/>
            <person name="LaButti K."/>
            <person name="Lindquist E.A."/>
            <person name="Lipzen A."/>
            <person name="Lundell T."/>
            <person name="Morin E."/>
            <person name="Murat C."/>
            <person name="Riley R."/>
            <person name="Ohm R."/>
            <person name="Sun H."/>
            <person name="Tunlid A."/>
            <person name="Henrissat B."/>
            <person name="Grigoriev I.V."/>
            <person name="Hibbett D.S."/>
            <person name="Martin F."/>
        </authorList>
    </citation>
    <scope>NUCLEOTIDE SEQUENCE [LARGE SCALE GENOMIC DNA]</scope>
    <source>
        <strain evidence="2">FD-334 SS-4</strain>
    </source>
</reference>
<proteinExistence type="predicted"/>
<dbReference type="EMBL" id="KN817720">
    <property type="protein sequence ID" value="KJA13707.1"/>
    <property type="molecule type" value="Genomic_DNA"/>
</dbReference>
<evidence type="ECO:0000313" key="1">
    <source>
        <dbReference type="EMBL" id="KJA13707.1"/>
    </source>
</evidence>
<dbReference type="OMA" id="YIGHAND"/>
<organism evidence="1 2">
    <name type="scientific">Hypholoma sublateritium (strain FD-334 SS-4)</name>
    <dbReference type="NCBI Taxonomy" id="945553"/>
    <lineage>
        <taxon>Eukaryota</taxon>
        <taxon>Fungi</taxon>
        <taxon>Dikarya</taxon>
        <taxon>Basidiomycota</taxon>
        <taxon>Agaricomycotina</taxon>
        <taxon>Agaricomycetes</taxon>
        <taxon>Agaricomycetidae</taxon>
        <taxon>Agaricales</taxon>
        <taxon>Agaricineae</taxon>
        <taxon>Strophariaceae</taxon>
        <taxon>Hypholoma</taxon>
    </lineage>
</organism>
<gene>
    <name evidence="1" type="ORF">HYPSUDRAFT_209314</name>
</gene>
<protein>
    <submittedName>
        <fullName evidence="1">Uncharacterized protein</fullName>
    </submittedName>
</protein>
<name>A0A0D2KGS3_HYPSF</name>
<dbReference type="STRING" id="945553.A0A0D2KGS3"/>
<accession>A0A0D2KGS3</accession>